<dbReference type="EMBL" id="LFOD01000084">
    <property type="protein sequence ID" value="KMV13645.1"/>
    <property type="molecule type" value="Genomic_DNA"/>
</dbReference>
<comment type="caution">
    <text evidence="1">The sequence shown here is derived from an EMBL/GenBank/DDBJ whole genome shotgun (WGS) entry which is preliminary data.</text>
</comment>
<reference evidence="1 3" key="1">
    <citation type="submission" date="2015-06" db="EMBL/GenBank/DDBJ databases">
        <title>Genome sequence of Mycobacterium conceptionense strain MLE.</title>
        <authorList>
            <person name="Greninger A.L."/>
            <person name="Cunningham G."/>
            <person name="Chiu C.Y."/>
            <person name="Miller S."/>
        </authorList>
    </citation>
    <scope>NUCLEOTIDE SEQUENCE [LARGE SCALE GENOMIC DNA]</scope>
    <source>
        <strain evidence="1 3">MLE</strain>
    </source>
</reference>
<dbReference type="EMBL" id="LZHX01000069">
    <property type="protein sequence ID" value="OBF17530.1"/>
    <property type="molecule type" value="Genomic_DNA"/>
</dbReference>
<dbReference type="GeneID" id="98803182"/>
<proteinExistence type="predicted"/>
<organism evidence="1 3">
    <name type="scientific">Mycolicibacterium conceptionense</name>
    <dbReference type="NCBI Taxonomy" id="451644"/>
    <lineage>
        <taxon>Bacteria</taxon>
        <taxon>Bacillati</taxon>
        <taxon>Actinomycetota</taxon>
        <taxon>Actinomycetes</taxon>
        <taxon>Mycobacteriales</taxon>
        <taxon>Mycobacteriaceae</taxon>
        <taxon>Mycolicibacterium</taxon>
    </lineage>
</organism>
<reference evidence="2 4" key="2">
    <citation type="submission" date="2016-06" db="EMBL/GenBank/DDBJ databases">
        <authorList>
            <person name="Kjaerup R.B."/>
            <person name="Dalgaard T.S."/>
            <person name="Juul-Madsen H.R."/>
        </authorList>
    </citation>
    <scope>NUCLEOTIDE SEQUENCE [LARGE SCALE GENOMIC DNA]</scope>
    <source>
        <strain evidence="2 4">ACS1953</strain>
    </source>
</reference>
<evidence type="ECO:0000313" key="1">
    <source>
        <dbReference type="EMBL" id="KMV13645.1"/>
    </source>
</evidence>
<protein>
    <submittedName>
        <fullName evidence="1">Uncharacterized protein</fullName>
    </submittedName>
</protein>
<name>A0A0J8TZK0_9MYCO</name>
<sequence length="324" mass="35965">MRNDEDWLGIGTDSDPQLIVGWRPRARQLTGGRIDLHADTFEDLRAVVHDAMAYLASAEAIDFGHEVLPVAGEEYIRREIVDLPAVHRAEPEEGGDDQDDSADLVRLIADCEGLTDITAGQLADGNFALYGIVFRQPSGEMIGCVRAINPARTLKKAAFWGRFAGSLRRTQKPDLMLESEVDLVVTGSELAIIRRSAYDRLFSDLDELAAEVPANVAGFDVAMPELPFAEGTAEAIVELGTALSSVAKRLNRLPSQPGISAMTPSSLREVLAKHGEDPAEWFDHEDKLVLDRRRAKEFLDIAEGRWWTADFQQERRRADKFRAR</sequence>
<accession>A0A0J8TZK0</accession>
<evidence type="ECO:0000313" key="2">
    <source>
        <dbReference type="EMBL" id="OBF17530.1"/>
    </source>
</evidence>
<dbReference type="Proteomes" id="UP000037594">
    <property type="component" value="Unassembled WGS sequence"/>
</dbReference>
<dbReference type="RefSeq" id="WP_019347185.1">
    <property type="nucleotide sequence ID" value="NZ_AGSZ01000505.1"/>
</dbReference>
<dbReference type="OrthoDB" id="9863394at2"/>
<dbReference type="AlphaFoldDB" id="A0A0J8TZK0"/>
<dbReference type="Proteomes" id="UP000093779">
    <property type="component" value="Unassembled WGS sequence"/>
</dbReference>
<dbReference type="PATRIC" id="fig|451644.5.peg.7030"/>
<gene>
    <name evidence="2" type="ORF">A5726_19890</name>
    <name evidence="1" type="ORF">ACT17_34190</name>
</gene>
<evidence type="ECO:0000313" key="3">
    <source>
        <dbReference type="Proteomes" id="UP000037594"/>
    </source>
</evidence>
<evidence type="ECO:0000313" key="4">
    <source>
        <dbReference type="Proteomes" id="UP000093779"/>
    </source>
</evidence>